<dbReference type="OrthoDB" id="1923775at2759"/>
<dbReference type="AlphaFoldDB" id="A0A2P6PYA3"/>
<dbReference type="EC" id="3.1.4.4" evidence="3"/>
<keyword evidence="1" id="KW-0472">Membrane</keyword>
<comment type="caution">
    <text evidence="3">The sequence shown here is derived from an EMBL/GenBank/DDBJ whole genome shotgun (WGS) entry which is preliminary data.</text>
</comment>
<dbReference type="InterPro" id="IPR050874">
    <property type="entry name" value="Diverse_PLD-related"/>
</dbReference>
<feature type="domain" description="PLD phosphodiesterase" evidence="2">
    <location>
        <begin position="469"/>
        <end position="495"/>
    </location>
</feature>
<accession>A0A2P6PYA3</accession>
<dbReference type="InterPro" id="IPR025202">
    <property type="entry name" value="PLD-like_dom"/>
</dbReference>
<dbReference type="SMART" id="SM00155">
    <property type="entry name" value="PLDc"/>
    <property type="match status" value="2"/>
</dbReference>
<gene>
    <name evidence="3" type="ORF">RchiOBHm_Chr6g0299421</name>
</gene>
<dbReference type="Proteomes" id="UP000238479">
    <property type="component" value="Chromosome 6"/>
</dbReference>
<evidence type="ECO:0000256" key="1">
    <source>
        <dbReference type="SAM" id="Phobius"/>
    </source>
</evidence>
<dbReference type="Gene3D" id="3.30.870.10">
    <property type="entry name" value="Endonuclease Chain A"/>
    <property type="match status" value="2"/>
</dbReference>
<sequence length="542" mass="60728">MPIVVFVHKRYNDTQTQLRSRDKRKMKVIHSRIIVVIVWVLVNLSLLPVSECSGSAKCKAWLVQSIPTDMPGLRRVPGVLSTADVFRWLARNSSQRLDIIAQYWQFEANPKDPQSGDFGYSKQDMKRFGAHQGASVYGAIDDAANRNLTIRLLSHSGVYPDYTKEPSKLASGRPNVKNVTLLLSEWWGSGIVHAKVWISDRRDVYIGSANNDWKSLTQVKEVGIYLAACPKIARKVETYFDNLWKLASLNSTAYTTNVSDKQWQTERQVPCWSHFVDSKARCSSPLPGIVETDHVAGYPILSDPHMFKMQLQTPGHNYSSLQPQSSYLSFAPPELSFGKYQADEQAWIETIKSVGSGGTVRISTMDWLGQSQFMKHTIYWASLSSAISEVVFAKNATLKLLVAHWAHFINSTDQYLKSLLYSNVLCNSSEYNHCSGKVEIKYYMVPGFNTTGPARTGNGTRTGNIYPGYTRVNHGKYAVSDVRAHIGTSNLVWDYFYTTAGVSFGTNNSAIVSQLQQIFDADWDSEYALPVEELGEGNAFSS</sequence>
<dbReference type="Gramene" id="PRQ26886">
    <property type="protein sequence ID" value="PRQ26886"/>
    <property type="gene ID" value="RchiOBHm_Chr6g0299421"/>
</dbReference>
<dbReference type="SUPFAM" id="SSF56024">
    <property type="entry name" value="Phospholipase D/nuclease"/>
    <property type="match status" value="2"/>
</dbReference>
<keyword evidence="3" id="KW-0378">Hydrolase</keyword>
<feature type="transmembrane region" description="Helical" evidence="1">
    <location>
        <begin position="29"/>
        <end position="49"/>
    </location>
</feature>
<dbReference type="PANTHER" id="PTHR10185">
    <property type="entry name" value="PHOSPHOLIPASE D - RELATED"/>
    <property type="match status" value="1"/>
</dbReference>
<dbReference type="Pfam" id="PF13091">
    <property type="entry name" value="PLDc_2"/>
    <property type="match status" value="1"/>
</dbReference>
<keyword evidence="1" id="KW-0812">Transmembrane</keyword>
<dbReference type="OMA" id="WTHFIPN"/>
<evidence type="ECO:0000313" key="4">
    <source>
        <dbReference type="Proteomes" id="UP000238479"/>
    </source>
</evidence>
<feature type="domain" description="PLD phosphodiesterase" evidence="2">
    <location>
        <begin position="188"/>
        <end position="215"/>
    </location>
</feature>
<keyword evidence="4" id="KW-1185">Reference proteome</keyword>
<protein>
    <submittedName>
        <fullName evidence="3">Putative phospholipase D</fullName>
        <ecNumber evidence="3">3.1.4.4</ecNumber>
    </submittedName>
</protein>
<proteinExistence type="predicted"/>
<reference evidence="3 4" key="1">
    <citation type="journal article" date="2018" name="Nat. Genet.">
        <title>The Rosa genome provides new insights in the design of modern roses.</title>
        <authorList>
            <person name="Bendahmane M."/>
        </authorList>
    </citation>
    <scope>NUCLEOTIDE SEQUENCE [LARGE SCALE GENOMIC DNA]</scope>
    <source>
        <strain evidence="4">cv. Old Blush</strain>
    </source>
</reference>
<keyword evidence="1" id="KW-1133">Transmembrane helix</keyword>
<dbReference type="EMBL" id="PDCK01000044">
    <property type="protein sequence ID" value="PRQ26886.1"/>
    <property type="molecule type" value="Genomic_DNA"/>
</dbReference>
<organism evidence="3 4">
    <name type="scientific">Rosa chinensis</name>
    <name type="common">China rose</name>
    <dbReference type="NCBI Taxonomy" id="74649"/>
    <lineage>
        <taxon>Eukaryota</taxon>
        <taxon>Viridiplantae</taxon>
        <taxon>Streptophyta</taxon>
        <taxon>Embryophyta</taxon>
        <taxon>Tracheophyta</taxon>
        <taxon>Spermatophyta</taxon>
        <taxon>Magnoliopsida</taxon>
        <taxon>eudicotyledons</taxon>
        <taxon>Gunneridae</taxon>
        <taxon>Pentapetalae</taxon>
        <taxon>rosids</taxon>
        <taxon>fabids</taxon>
        <taxon>Rosales</taxon>
        <taxon>Rosaceae</taxon>
        <taxon>Rosoideae</taxon>
        <taxon>Rosoideae incertae sedis</taxon>
        <taxon>Rosa</taxon>
    </lineage>
</organism>
<evidence type="ECO:0000313" key="3">
    <source>
        <dbReference type="EMBL" id="PRQ26886.1"/>
    </source>
</evidence>
<dbReference type="InterPro" id="IPR001736">
    <property type="entry name" value="PLipase_D/transphosphatidylase"/>
</dbReference>
<dbReference type="CDD" id="cd09107">
    <property type="entry name" value="PLDc_vPLD3_4_5_like_2"/>
    <property type="match status" value="1"/>
</dbReference>
<evidence type="ECO:0000259" key="2">
    <source>
        <dbReference type="PROSITE" id="PS50035"/>
    </source>
</evidence>
<dbReference type="PROSITE" id="PS50035">
    <property type="entry name" value="PLD"/>
    <property type="match status" value="2"/>
</dbReference>
<dbReference type="PANTHER" id="PTHR10185:SF17">
    <property type="entry name" value="GM01519P-RELATED"/>
    <property type="match status" value="1"/>
</dbReference>
<name>A0A2P6PYA3_ROSCH</name>
<dbReference type="GO" id="GO:0004630">
    <property type="term" value="F:phospholipase D activity"/>
    <property type="evidence" value="ECO:0007669"/>
    <property type="project" value="UniProtKB-EC"/>
</dbReference>
<dbReference type="STRING" id="74649.A0A2P6PYA3"/>